<dbReference type="RefSeq" id="WP_406790287.1">
    <property type="nucleotide sequence ID" value="NZ_JBJHZX010000001.1"/>
</dbReference>
<keyword evidence="2 5" id="KW-0645">Protease</keyword>
<comment type="caution">
    <text evidence="5">The sequence shown here is derived from an EMBL/GenBank/DDBJ whole genome shotgun (WGS) entry which is preliminary data.</text>
</comment>
<dbReference type="PANTHER" id="PTHR43343">
    <property type="entry name" value="PEPTIDASE S12"/>
    <property type="match status" value="1"/>
</dbReference>
<name>A0ABW8SEH7_9CLOT</name>
<dbReference type="GO" id="GO:0006508">
    <property type="term" value="P:proteolysis"/>
    <property type="evidence" value="ECO:0007669"/>
    <property type="project" value="UniProtKB-KW"/>
</dbReference>
<accession>A0ABW8SEH7</accession>
<comment type="similarity">
    <text evidence="1">Belongs to the peptidase S1C family.</text>
</comment>
<dbReference type="SUPFAM" id="SSF50494">
    <property type="entry name" value="Trypsin-like serine proteases"/>
    <property type="match status" value="1"/>
</dbReference>
<proteinExistence type="inferred from homology"/>
<evidence type="ECO:0000256" key="1">
    <source>
        <dbReference type="ARBA" id="ARBA00010541"/>
    </source>
</evidence>
<dbReference type="PANTHER" id="PTHR43343:SF3">
    <property type="entry name" value="PROTEASE DO-LIKE 8, CHLOROPLASTIC"/>
    <property type="match status" value="1"/>
</dbReference>
<reference evidence="5 6" key="1">
    <citation type="submission" date="2024-11" db="EMBL/GenBank/DDBJ databases">
        <authorList>
            <person name="Heng Y.C."/>
            <person name="Lim A.C.H."/>
            <person name="Lee J.K.Y."/>
            <person name="Kittelmann S."/>
        </authorList>
    </citation>
    <scope>NUCLEOTIDE SEQUENCE [LARGE SCALE GENOMIC DNA]</scope>
    <source>
        <strain evidence="5 6">WILCCON 0269</strain>
    </source>
</reference>
<evidence type="ECO:0000256" key="4">
    <source>
        <dbReference type="SAM" id="Phobius"/>
    </source>
</evidence>
<dbReference type="InterPro" id="IPR001940">
    <property type="entry name" value="Peptidase_S1C"/>
</dbReference>
<gene>
    <name evidence="5" type="ORF">ACJDU8_00995</name>
</gene>
<keyword evidence="4" id="KW-0472">Membrane</keyword>
<evidence type="ECO:0000256" key="3">
    <source>
        <dbReference type="ARBA" id="ARBA00022801"/>
    </source>
</evidence>
<keyword evidence="3 5" id="KW-0378">Hydrolase</keyword>
<dbReference type="Gene3D" id="2.40.10.10">
    <property type="entry name" value="Trypsin-like serine proteases"/>
    <property type="match status" value="2"/>
</dbReference>
<protein>
    <submittedName>
        <fullName evidence="5">S1C family serine protease</fullName>
        <ecNumber evidence="5">3.4.21.-</ecNumber>
    </submittedName>
</protein>
<keyword evidence="6" id="KW-1185">Reference proteome</keyword>
<sequence length="306" mass="32248">MNDFDHNTSKVNVKSSFKDKFKKHSSMNRVLSYVAIVLITSLVGSGLSIAAFLYVVPNTNFFKNTSLYGEINSHVSGTYLNQSSTIATSNGRGLTITQIAKEVSPAVVGVSTKTTSDFNESGFLGNQSSEEEGMGSGVIINPDGYILTNYHVVQGAESISVILNNKKQVPAKVVNYDANQDLAVIKVTSKTTMPAVAKLGNSDNVQVGDQVIAIGSPLGEELLGSVTSGIISATKREINTGNTTQTFLQTDAAINPGNSGGALVNSLGQVIGINSAKISQDEVERIGFAIPINTVKSKLNSLLKSV</sequence>
<dbReference type="Pfam" id="PF13365">
    <property type="entry name" value="Trypsin_2"/>
    <property type="match status" value="1"/>
</dbReference>
<dbReference type="EMBL" id="JBJHZX010000001">
    <property type="protein sequence ID" value="MFL0194171.1"/>
    <property type="molecule type" value="Genomic_DNA"/>
</dbReference>
<dbReference type="InterPro" id="IPR009003">
    <property type="entry name" value="Peptidase_S1_PA"/>
</dbReference>
<dbReference type="PRINTS" id="PR00834">
    <property type="entry name" value="PROTEASES2C"/>
</dbReference>
<keyword evidence="4" id="KW-0812">Transmembrane</keyword>
<organism evidence="5 6">
    <name type="scientific">Candidatus Clostridium eludens</name>
    <dbReference type="NCBI Taxonomy" id="3381663"/>
    <lineage>
        <taxon>Bacteria</taxon>
        <taxon>Bacillati</taxon>
        <taxon>Bacillota</taxon>
        <taxon>Clostridia</taxon>
        <taxon>Eubacteriales</taxon>
        <taxon>Clostridiaceae</taxon>
        <taxon>Clostridium</taxon>
    </lineage>
</organism>
<dbReference type="GO" id="GO:0008233">
    <property type="term" value="F:peptidase activity"/>
    <property type="evidence" value="ECO:0007669"/>
    <property type="project" value="UniProtKB-KW"/>
</dbReference>
<evidence type="ECO:0000313" key="6">
    <source>
        <dbReference type="Proteomes" id="UP001623660"/>
    </source>
</evidence>
<dbReference type="InterPro" id="IPR051201">
    <property type="entry name" value="Chloro_Bact_Ser_Proteases"/>
</dbReference>
<feature type="transmembrane region" description="Helical" evidence="4">
    <location>
        <begin position="30"/>
        <end position="56"/>
    </location>
</feature>
<keyword evidence="4" id="KW-1133">Transmembrane helix</keyword>
<evidence type="ECO:0000256" key="2">
    <source>
        <dbReference type="ARBA" id="ARBA00022670"/>
    </source>
</evidence>
<dbReference type="InterPro" id="IPR043504">
    <property type="entry name" value="Peptidase_S1_PA_chymotrypsin"/>
</dbReference>
<evidence type="ECO:0000313" key="5">
    <source>
        <dbReference type="EMBL" id="MFL0194171.1"/>
    </source>
</evidence>
<dbReference type="EC" id="3.4.21.-" evidence="5"/>
<dbReference type="Proteomes" id="UP001623660">
    <property type="component" value="Unassembled WGS sequence"/>
</dbReference>